<name>W6QH26_PENRF</name>
<dbReference type="OrthoDB" id="4207519at2759"/>
<dbReference type="InterPro" id="IPR007889">
    <property type="entry name" value="HTH_Psq"/>
</dbReference>
<evidence type="ECO:0000313" key="2">
    <source>
        <dbReference type="EMBL" id="CDM36133.1"/>
    </source>
</evidence>
<dbReference type="AlphaFoldDB" id="W6QH26"/>
<dbReference type="Proteomes" id="UP000030686">
    <property type="component" value="Unassembled WGS sequence"/>
</dbReference>
<gene>
    <name evidence="2" type="ORF">PROQFM164_S04g001014</name>
</gene>
<evidence type="ECO:0000259" key="1">
    <source>
        <dbReference type="Pfam" id="PF05225"/>
    </source>
</evidence>
<sequence>MPPIRSQSSKDSIEQEGRILLAIQAFKKQEFTNISIAARTFNVPRSTLRRRLDGIQCRATSRANSTKLTTIEEESLQKWILSMDSRGSAPRPSMV</sequence>
<dbReference type="InterPro" id="IPR009057">
    <property type="entry name" value="Homeodomain-like_sf"/>
</dbReference>
<protein>
    <submittedName>
        <fullName evidence="2">Probable transposable element</fullName>
    </submittedName>
</protein>
<dbReference type="Gene3D" id="1.10.10.60">
    <property type="entry name" value="Homeodomain-like"/>
    <property type="match status" value="1"/>
</dbReference>
<dbReference type="EMBL" id="HG792018">
    <property type="protein sequence ID" value="CDM36133.1"/>
    <property type="molecule type" value="Genomic_DNA"/>
</dbReference>
<reference evidence="2" key="1">
    <citation type="journal article" date="2014" name="Nat. Commun.">
        <title>Multiple recent horizontal transfers of a large genomic region in cheese making fungi.</title>
        <authorList>
            <person name="Cheeseman K."/>
            <person name="Ropars J."/>
            <person name="Renault P."/>
            <person name="Dupont J."/>
            <person name="Gouzy J."/>
            <person name="Branca A."/>
            <person name="Abraham A.L."/>
            <person name="Ceppi M."/>
            <person name="Conseiller E."/>
            <person name="Debuchy R."/>
            <person name="Malagnac F."/>
            <person name="Goarin A."/>
            <person name="Silar P."/>
            <person name="Lacoste S."/>
            <person name="Sallet E."/>
            <person name="Bensimon A."/>
            <person name="Giraud T."/>
            <person name="Brygoo Y."/>
        </authorList>
    </citation>
    <scope>NUCLEOTIDE SEQUENCE [LARGE SCALE GENOMIC DNA]</scope>
    <source>
        <strain evidence="2">FM164</strain>
    </source>
</reference>
<accession>W6QH26</accession>
<dbReference type="STRING" id="1365484.W6QH26"/>
<dbReference type="SUPFAM" id="SSF46689">
    <property type="entry name" value="Homeodomain-like"/>
    <property type="match status" value="1"/>
</dbReference>
<dbReference type="Pfam" id="PF05225">
    <property type="entry name" value="HTH_psq"/>
    <property type="match status" value="1"/>
</dbReference>
<dbReference type="OMA" id="CHTRSYL"/>
<proteinExistence type="predicted"/>
<feature type="domain" description="HTH psq-type" evidence="1">
    <location>
        <begin position="18"/>
        <end position="54"/>
    </location>
</feature>
<evidence type="ECO:0000313" key="3">
    <source>
        <dbReference type="Proteomes" id="UP000030686"/>
    </source>
</evidence>
<keyword evidence="3" id="KW-1185">Reference proteome</keyword>
<organism evidence="2 3">
    <name type="scientific">Penicillium roqueforti (strain FM164)</name>
    <dbReference type="NCBI Taxonomy" id="1365484"/>
    <lineage>
        <taxon>Eukaryota</taxon>
        <taxon>Fungi</taxon>
        <taxon>Dikarya</taxon>
        <taxon>Ascomycota</taxon>
        <taxon>Pezizomycotina</taxon>
        <taxon>Eurotiomycetes</taxon>
        <taxon>Eurotiomycetidae</taxon>
        <taxon>Eurotiales</taxon>
        <taxon>Aspergillaceae</taxon>
        <taxon>Penicillium</taxon>
    </lineage>
</organism>
<dbReference type="GO" id="GO:0003677">
    <property type="term" value="F:DNA binding"/>
    <property type="evidence" value="ECO:0007669"/>
    <property type="project" value="InterPro"/>
</dbReference>